<comment type="caution">
    <text evidence="7">The sequence shown here is derived from an EMBL/GenBank/DDBJ whole genome shotgun (WGS) entry which is preliminary data.</text>
</comment>
<dbReference type="InterPro" id="IPR036388">
    <property type="entry name" value="WH-like_DNA-bd_sf"/>
</dbReference>
<sequence length="324" mass="35937">MRLGNFDLNLLVALDVLMVERSVTRAAARLNVTQSAMSASLKRLRQAFDDELLVLHGKTMVPTPHALALAPEVADTIARLRGLISMSGGFDPRTSERRFQLAASDYITTVVIVPLLRKLESEAPSVRFDITLPKDDTSDRLANGEFDLSITPIEFTDPRHPTELLLQERHVVVGWERNPLLAEPLTMEGFASAGHVAVQIDGRNTFIENTLEQLGLARRVEVHAPSFIQAPWLLPGTMRLTLMHERLALLIGPSLSLRVAEPPFAIPRMREMMQYHSTREKDEALGWLRDQLRTIADMGPHPAELPGQGSGTGKGGLELEGREK</sequence>
<dbReference type="PANTHER" id="PTHR30118">
    <property type="entry name" value="HTH-TYPE TRANSCRIPTIONAL REGULATOR LEUO-RELATED"/>
    <property type="match status" value="1"/>
</dbReference>
<dbReference type="Proteomes" id="UP001419910">
    <property type="component" value="Unassembled WGS sequence"/>
</dbReference>
<keyword evidence="2" id="KW-0805">Transcription regulation</keyword>
<keyword evidence="8" id="KW-1185">Reference proteome</keyword>
<dbReference type="SUPFAM" id="SSF46785">
    <property type="entry name" value="Winged helix' DNA-binding domain"/>
    <property type="match status" value="1"/>
</dbReference>
<feature type="region of interest" description="Disordered" evidence="5">
    <location>
        <begin position="297"/>
        <end position="324"/>
    </location>
</feature>
<protein>
    <submittedName>
        <fullName evidence="7">LysR family transcriptional regulator</fullName>
    </submittedName>
</protein>
<dbReference type="PROSITE" id="PS50931">
    <property type="entry name" value="HTH_LYSR"/>
    <property type="match status" value="1"/>
</dbReference>
<keyword evidence="3" id="KW-0238">DNA-binding</keyword>
<dbReference type="Gene3D" id="1.10.10.10">
    <property type="entry name" value="Winged helix-like DNA-binding domain superfamily/Winged helix DNA-binding domain"/>
    <property type="match status" value="1"/>
</dbReference>
<accession>A0ABU9XX44</accession>
<dbReference type="Pfam" id="PF00126">
    <property type="entry name" value="HTH_1"/>
    <property type="match status" value="1"/>
</dbReference>
<evidence type="ECO:0000256" key="5">
    <source>
        <dbReference type="SAM" id="MobiDB-lite"/>
    </source>
</evidence>
<evidence type="ECO:0000256" key="2">
    <source>
        <dbReference type="ARBA" id="ARBA00023015"/>
    </source>
</evidence>
<dbReference type="InterPro" id="IPR050389">
    <property type="entry name" value="LysR-type_TF"/>
</dbReference>
<keyword evidence="4" id="KW-0804">Transcription</keyword>
<dbReference type="Pfam" id="PF03466">
    <property type="entry name" value="LysR_substrate"/>
    <property type="match status" value="1"/>
</dbReference>
<comment type="similarity">
    <text evidence="1">Belongs to the LysR transcriptional regulatory family.</text>
</comment>
<gene>
    <name evidence="7" type="ORF">ABC974_00625</name>
</gene>
<evidence type="ECO:0000256" key="1">
    <source>
        <dbReference type="ARBA" id="ARBA00009437"/>
    </source>
</evidence>
<evidence type="ECO:0000313" key="8">
    <source>
        <dbReference type="Proteomes" id="UP001419910"/>
    </source>
</evidence>
<evidence type="ECO:0000256" key="4">
    <source>
        <dbReference type="ARBA" id="ARBA00023163"/>
    </source>
</evidence>
<evidence type="ECO:0000259" key="6">
    <source>
        <dbReference type="PROSITE" id="PS50931"/>
    </source>
</evidence>
<dbReference type="PRINTS" id="PR00039">
    <property type="entry name" value="HTHLYSR"/>
</dbReference>
<dbReference type="Gene3D" id="3.40.190.10">
    <property type="entry name" value="Periplasmic binding protein-like II"/>
    <property type="match status" value="2"/>
</dbReference>
<name>A0ABU9XX44_9SPHN</name>
<dbReference type="InterPro" id="IPR000847">
    <property type="entry name" value="LysR_HTH_N"/>
</dbReference>
<feature type="domain" description="HTH lysR-type" evidence="6">
    <location>
        <begin position="6"/>
        <end position="63"/>
    </location>
</feature>
<dbReference type="SUPFAM" id="SSF53850">
    <property type="entry name" value="Periplasmic binding protein-like II"/>
    <property type="match status" value="1"/>
</dbReference>
<dbReference type="RefSeq" id="WP_343887690.1">
    <property type="nucleotide sequence ID" value="NZ_BAAAEH010000005.1"/>
</dbReference>
<dbReference type="EMBL" id="JBDIME010000001">
    <property type="protein sequence ID" value="MEN2788119.1"/>
    <property type="molecule type" value="Genomic_DNA"/>
</dbReference>
<reference evidence="7 8" key="1">
    <citation type="submission" date="2024-05" db="EMBL/GenBank/DDBJ databases">
        <authorList>
            <person name="Liu Q."/>
            <person name="Xin Y.-H."/>
        </authorList>
    </citation>
    <scope>NUCLEOTIDE SEQUENCE [LARGE SCALE GENOMIC DNA]</scope>
    <source>
        <strain evidence="7 8">CGMCC 1.10181</strain>
    </source>
</reference>
<evidence type="ECO:0000313" key="7">
    <source>
        <dbReference type="EMBL" id="MEN2788119.1"/>
    </source>
</evidence>
<dbReference type="PANTHER" id="PTHR30118:SF6">
    <property type="entry name" value="HTH-TYPE TRANSCRIPTIONAL REGULATOR LEUO"/>
    <property type="match status" value="1"/>
</dbReference>
<dbReference type="InterPro" id="IPR036390">
    <property type="entry name" value="WH_DNA-bd_sf"/>
</dbReference>
<evidence type="ECO:0000256" key="3">
    <source>
        <dbReference type="ARBA" id="ARBA00023125"/>
    </source>
</evidence>
<proteinExistence type="inferred from homology"/>
<dbReference type="InterPro" id="IPR005119">
    <property type="entry name" value="LysR_subst-bd"/>
</dbReference>
<organism evidence="7 8">
    <name type="scientific">Sphingomonas oligophenolica</name>
    <dbReference type="NCBI Taxonomy" id="301154"/>
    <lineage>
        <taxon>Bacteria</taxon>
        <taxon>Pseudomonadati</taxon>
        <taxon>Pseudomonadota</taxon>
        <taxon>Alphaproteobacteria</taxon>
        <taxon>Sphingomonadales</taxon>
        <taxon>Sphingomonadaceae</taxon>
        <taxon>Sphingomonas</taxon>
    </lineage>
</organism>